<keyword evidence="2" id="KW-1185">Reference proteome</keyword>
<proteinExistence type="predicted"/>
<dbReference type="AlphaFoldDB" id="A0AAD2FNP0"/>
<dbReference type="Proteomes" id="UP001295423">
    <property type="component" value="Unassembled WGS sequence"/>
</dbReference>
<name>A0AAD2FNP0_9STRA</name>
<gene>
    <name evidence="1" type="ORF">CYCCA115_LOCUS11204</name>
</gene>
<accession>A0AAD2FNP0</accession>
<evidence type="ECO:0000313" key="2">
    <source>
        <dbReference type="Proteomes" id="UP001295423"/>
    </source>
</evidence>
<dbReference type="EMBL" id="CAKOGP040001732">
    <property type="protein sequence ID" value="CAJ1947563.1"/>
    <property type="molecule type" value="Genomic_DNA"/>
</dbReference>
<organism evidence="1 2">
    <name type="scientific">Cylindrotheca closterium</name>
    <dbReference type="NCBI Taxonomy" id="2856"/>
    <lineage>
        <taxon>Eukaryota</taxon>
        <taxon>Sar</taxon>
        <taxon>Stramenopiles</taxon>
        <taxon>Ochrophyta</taxon>
        <taxon>Bacillariophyta</taxon>
        <taxon>Bacillariophyceae</taxon>
        <taxon>Bacillariophycidae</taxon>
        <taxon>Bacillariales</taxon>
        <taxon>Bacillariaceae</taxon>
        <taxon>Cylindrotheca</taxon>
    </lineage>
</organism>
<sequence>MIKRKVLLLPRIQDILKKRNGYKYFTKLDHLMFFYTFEMDKASKDLCGIVTPFDNYLVVGKSPAPAQRANDPLATVLIDSCLSKTEPPNPPRPSAPLSVKKQLTYVAASQKKAAIQTKYLSEEMKAREVTQMNLTGLPRSNAQFLCATINYEWDGDTSEGGSIEKCFTEEMVSVLSMAMDNAEGDLVILPVSELRVRDKKLWLTSKEKVEELTYKKLKPYIDWSWNNGARFGYNAKNPGSKTLCTRIRVAHNSSLDDMSRLLG</sequence>
<protein>
    <submittedName>
        <fullName evidence="1">Uncharacterized protein</fullName>
    </submittedName>
</protein>
<comment type="caution">
    <text evidence="1">The sequence shown here is derived from an EMBL/GenBank/DDBJ whole genome shotgun (WGS) entry which is preliminary data.</text>
</comment>
<reference evidence="1" key="1">
    <citation type="submission" date="2023-08" db="EMBL/GenBank/DDBJ databases">
        <authorList>
            <person name="Audoor S."/>
            <person name="Bilcke G."/>
        </authorList>
    </citation>
    <scope>NUCLEOTIDE SEQUENCE</scope>
</reference>
<evidence type="ECO:0000313" key="1">
    <source>
        <dbReference type="EMBL" id="CAJ1947563.1"/>
    </source>
</evidence>